<dbReference type="AlphaFoldDB" id="A0A1L8CRK8"/>
<evidence type="ECO:0000313" key="2">
    <source>
        <dbReference type="Proteomes" id="UP000187485"/>
    </source>
</evidence>
<comment type="caution">
    <text evidence="1">The sequence shown here is derived from an EMBL/GenBank/DDBJ whole genome shotgun (WGS) entry which is preliminary data.</text>
</comment>
<sequence length="201" mass="23321">MSIELKALNLVVVFEEFGKFQIKRDILEKLFTDSEPNVIWYNDPISPGIIQYNDKALDISIVDNKYQISTVATNNEIPKYFPDVLKKSLEAANERNIIAYGFNFDFFSPDLEEVKDLFKIQINLKSFQYKPKTFLSLAFEKNNLIFVFDIKDDKISSNLHVNVHHEEKLKASILANKISNKLHTDFQLSLELIKEVLESVK</sequence>
<name>A0A1L8CRK8_9THEO</name>
<keyword evidence="2" id="KW-1185">Reference proteome</keyword>
<dbReference type="STRING" id="870242.cpu_00750"/>
<protein>
    <submittedName>
        <fullName evidence="1">Uncharacterized protein</fullName>
    </submittedName>
</protein>
<accession>A0A1L8CRK8</accession>
<proteinExistence type="predicted"/>
<dbReference type="EMBL" id="BDJK01000003">
    <property type="protein sequence ID" value="GAV21565.1"/>
    <property type="molecule type" value="Genomic_DNA"/>
</dbReference>
<reference evidence="2" key="1">
    <citation type="submission" date="2016-12" db="EMBL/GenBank/DDBJ databases">
        <title>Draft Genome Sequences od Carboxydothermus pertinax and islandicus, Hydrogenogenic Carboxydotrophic Bacteria.</title>
        <authorList>
            <person name="Fukuyama Y."/>
            <person name="Ohmae K."/>
            <person name="Yoneda Y."/>
            <person name="Yoshida T."/>
            <person name="Sako Y."/>
        </authorList>
    </citation>
    <scope>NUCLEOTIDE SEQUENCE [LARGE SCALE GENOMIC DNA]</scope>
    <source>
        <strain evidence="2">Ug1</strain>
    </source>
</reference>
<organism evidence="1 2">
    <name type="scientific">Carboxydothermus pertinax</name>
    <dbReference type="NCBI Taxonomy" id="870242"/>
    <lineage>
        <taxon>Bacteria</taxon>
        <taxon>Bacillati</taxon>
        <taxon>Bacillota</taxon>
        <taxon>Clostridia</taxon>
        <taxon>Thermoanaerobacterales</taxon>
        <taxon>Thermoanaerobacteraceae</taxon>
        <taxon>Carboxydothermus</taxon>
    </lineage>
</organism>
<evidence type="ECO:0000313" key="1">
    <source>
        <dbReference type="EMBL" id="GAV21565.1"/>
    </source>
</evidence>
<dbReference type="Proteomes" id="UP000187485">
    <property type="component" value="Unassembled WGS sequence"/>
</dbReference>
<dbReference type="OrthoDB" id="2111666at2"/>
<gene>
    <name evidence="1" type="ORF">cpu_00750</name>
</gene>
<dbReference type="RefSeq" id="WP_075858017.1">
    <property type="nucleotide sequence ID" value="NZ_BDJK01000003.1"/>
</dbReference>